<name>A0A857J802_9BURK</name>
<proteinExistence type="predicted"/>
<organism evidence="2 3">
    <name type="scientific">Xylophilus rhododendri</name>
    <dbReference type="NCBI Taxonomy" id="2697032"/>
    <lineage>
        <taxon>Bacteria</taxon>
        <taxon>Pseudomonadati</taxon>
        <taxon>Pseudomonadota</taxon>
        <taxon>Betaproteobacteria</taxon>
        <taxon>Burkholderiales</taxon>
        <taxon>Xylophilus</taxon>
    </lineage>
</organism>
<reference evidence="2 3" key="1">
    <citation type="submission" date="2020-01" db="EMBL/GenBank/DDBJ databases">
        <title>Genome sequencing of strain KACC 21265.</title>
        <authorList>
            <person name="Heo J."/>
            <person name="Kim S.-J."/>
            <person name="Kim J.-S."/>
            <person name="Hong S.-B."/>
            <person name="Kwon S.-W."/>
        </authorList>
    </citation>
    <scope>NUCLEOTIDE SEQUENCE [LARGE SCALE GENOMIC DNA]</scope>
    <source>
        <strain evidence="2 3">KACC 21265</strain>
    </source>
</reference>
<accession>A0A857J802</accession>
<evidence type="ECO:0000313" key="3">
    <source>
        <dbReference type="Proteomes" id="UP000464787"/>
    </source>
</evidence>
<dbReference type="KEGG" id="xyk:GT347_19630"/>
<evidence type="ECO:0000313" key="2">
    <source>
        <dbReference type="EMBL" id="QHI99996.1"/>
    </source>
</evidence>
<dbReference type="RefSeq" id="WP_160553807.1">
    <property type="nucleotide sequence ID" value="NZ_CP047650.1"/>
</dbReference>
<gene>
    <name evidence="2" type="ORF">GT347_19630</name>
</gene>
<evidence type="ECO:0000256" key="1">
    <source>
        <dbReference type="SAM" id="MobiDB-lite"/>
    </source>
</evidence>
<dbReference type="AlphaFoldDB" id="A0A857J802"/>
<keyword evidence="3" id="KW-1185">Reference proteome</keyword>
<sequence length="71" mass="7633">MSSHFSPIGWPGAAAACRPLQPVEASGGDCDEMARLMAQMQELRTPSWLEMRGDTDEADDMDDMKDGDSGG</sequence>
<dbReference type="Proteomes" id="UP000464787">
    <property type="component" value="Chromosome"/>
</dbReference>
<dbReference type="EMBL" id="CP047650">
    <property type="protein sequence ID" value="QHI99996.1"/>
    <property type="molecule type" value="Genomic_DNA"/>
</dbReference>
<feature type="region of interest" description="Disordered" evidence="1">
    <location>
        <begin position="45"/>
        <end position="71"/>
    </location>
</feature>
<protein>
    <submittedName>
        <fullName evidence="2">Uncharacterized protein</fullName>
    </submittedName>
</protein>